<reference evidence="3" key="1">
    <citation type="submission" date="2023-07" db="EMBL/GenBank/DDBJ databases">
        <title>Black Yeasts Isolated from many extreme environments.</title>
        <authorList>
            <person name="Coleine C."/>
            <person name="Stajich J.E."/>
            <person name="Selbmann L."/>
        </authorList>
    </citation>
    <scope>NUCLEOTIDE SEQUENCE</scope>
    <source>
        <strain evidence="3">CCFEE 5485</strain>
    </source>
</reference>
<feature type="transmembrane region" description="Helical" evidence="2">
    <location>
        <begin position="96"/>
        <end position="116"/>
    </location>
</feature>
<dbReference type="EMBL" id="JAUTXT010000002">
    <property type="protein sequence ID" value="KAK3679395.1"/>
    <property type="molecule type" value="Genomic_DNA"/>
</dbReference>
<evidence type="ECO:0008006" key="5">
    <source>
        <dbReference type="Google" id="ProtNLM"/>
    </source>
</evidence>
<sequence length="300" mass="33037">MAPVIWGLDLGELQWGKFSSKYMFGNRDYHLRRTKLAVYQCALIFCVISESLGTAALSDYISIQRHVQTYFRAPTGPYPDLYFHNNDYVAAGSYNIWAGVFVAFIFGAAFFFDLIWPERYENKSVRVAWKVTGVLAVMFHLASAILLTIVTITHRSYCSGVDAATCESFVATSKKAKEAPMVYGKNGRAVAAVVFVWLGWLSVLASCILLFAGIKNTEYGLGPKSAHAEGRERAHWRANHDPNAEQDPEMAMSKKSRSSSSAPGHDTPTPAPVHAARDGTADSPYTAQATEIPTDQYTGV</sequence>
<evidence type="ECO:0000313" key="4">
    <source>
        <dbReference type="Proteomes" id="UP001274830"/>
    </source>
</evidence>
<keyword evidence="4" id="KW-1185">Reference proteome</keyword>
<feature type="transmembrane region" description="Helical" evidence="2">
    <location>
        <begin position="36"/>
        <end position="57"/>
    </location>
</feature>
<proteinExistence type="predicted"/>
<accession>A0AAE0WXG8</accession>
<dbReference type="AlphaFoldDB" id="A0AAE0WXG8"/>
<evidence type="ECO:0000256" key="1">
    <source>
        <dbReference type="SAM" id="MobiDB-lite"/>
    </source>
</evidence>
<organism evidence="3 4">
    <name type="scientific">Recurvomyces mirabilis</name>
    <dbReference type="NCBI Taxonomy" id="574656"/>
    <lineage>
        <taxon>Eukaryota</taxon>
        <taxon>Fungi</taxon>
        <taxon>Dikarya</taxon>
        <taxon>Ascomycota</taxon>
        <taxon>Pezizomycotina</taxon>
        <taxon>Dothideomycetes</taxon>
        <taxon>Dothideomycetidae</taxon>
        <taxon>Mycosphaerellales</taxon>
        <taxon>Teratosphaeriaceae</taxon>
        <taxon>Recurvomyces</taxon>
    </lineage>
</organism>
<keyword evidence="2" id="KW-0812">Transmembrane</keyword>
<protein>
    <recommendedName>
        <fullName evidence="5">MARVEL domain-containing protein</fullName>
    </recommendedName>
</protein>
<feature type="region of interest" description="Disordered" evidence="1">
    <location>
        <begin position="240"/>
        <end position="300"/>
    </location>
</feature>
<gene>
    <name evidence="3" type="ORF">LTR78_000956</name>
</gene>
<keyword evidence="2" id="KW-0472">Membrane</keyword>
<name>A0AAE0WXG8_9PEZI</name>
<comment type="caution">
    <text evidence="3">The sequence shown here is derived from an EMBL/GenBank/DDBJ whole genome shotgun (WGS) entry which is preliminary data.</text>
</comment>
<dbReference type="Proteomes" id="UP001274830">
    <property type="component" value="Unassembled WGS sequence"/>
</dbReference>
<evidence type="ECO:0000256" key="2">
    <source>
        <dbReference type="SAM" id="Phobius"/>
    </source>
</evidence>
<keyword evidence="2" id="KW-1133">Transmembrane helix</keyword>
<feature type="transmembrane region" description="Helical" evidence="2">
    <location>
        <begin position="128"/>
        <end position="152"/>
    </location>
</feature>
<feature type="transmembrane region" description="Helical" evidence="2">
    <location>
        <begin position="189"/>
        <end position="214"/>
    </location>
</feature>
<evidence type="ECO:0000313" key="3">
    <source>
        <dbReference type="EMBL" id="KAK3679395.1"/>
    </source>
</evidence>
<feature type="compositionally biased region" description="Polar residues" evidence="1">
    <location>
        <begin position="283"/>
        <end position="300"/>
    </location>
</feature>